<feature type="transmembrane region" description="Helical" evidence="9">
    <location>
        <begin position="259"/>
        <end position="282"/>
    </location>
</feature>
<keyword evidence="3" id="KW-1003">Cell membrane</keyword>
<evidence type="ECO:0000256" key="3">
    <source>
        <dbReference type="ARBA" id="ARBA00022475"/>
    </source>
</evidence>
<evidence type="ECO:0000256" key="1">
    <source>
        <dbReference type="ARBA" id="ARBA00004651"/>
    </source>
</evidence>
<evidence type="ECO:0000256" key="8">
    <source>
        <dbReference type="ARBA" id="ARBA00037998"/>
    </source>
</evidence>
<dbReference type="GO" id="GO:0005886">
    <property type="term" value="C:plasma membrane"/>
    <property type="evidence" value="ECO:0007669"/>
    <property type="project" value="UniProtKB-SubCell"/>
</dbReference>
<evidence type="ECO:0000256" key="5">
    <source>
        <dbReference type="ARBA" id="ARBA00022970"/>
    </source>
</evidence>
<dbReference type="STRING" id="476652.DEAC_c26030"/>
<dbReference type="RefSeq" id="WP_047810435.1">
    <property type="nucleotide sequence ID" value="NZ_LDZY01000008.1"/>
</dbReference>
<dbReference type="EMBL" id="LDZY01000008">
    <property type="protein sequence ID" value="KLU65466.1"/>
    <property type="molecule type" value="Genomic_DNA"/>
</dbReference>
<comment type="similarity">
    <text evidence="8">Belongs to the binding-protein-dependent transport system permease family. LivHM subfamily.</text>
</comment>
<dbReference type="InterPro" id="IPR052157">
    <property type="entry name" value="BCAA_transport_permease"/>
</dbReference>
<keyword evidence="6 9" id="KW-1133">Transmembrane helix</keyword>
<feature type="transmembrane region" description="Helical" evidence="9">
    <location>
        <begin position="145"/>
        <end position="165"/>
    </location>
</feature>
<evidence type="ECO:0000256" key="2">
    <source>
        <dbReference type="ARBA" id="ARBA00022448"/>
    </source>
</evidence>
<organism evidence="10 11">
    <name type="scientific">Desulfosporosinus acididurans</name>
    <dbReference type="NCBI Taxonomy" id="476652"/>
    <lineage>
        <taxon>Bacteria</taxon>
        <taxon>Bacillati</taxon>
        <taxon>Bacillota</taxon>
        <taxon>Clostridia</taxon>
        <taxon>Eubacteriales</taxon>
        <taxon>Desulfitobacteriaceae</taxon>
        <taxon>Desulfosporosinus</taxon>
    </lineage>
</organism>
<sequence length="292" mass="31311">MDIATLSSQLLIGLSRGMIFFIVAAGLTLIFGVLRITNFAHGSLYMLGAFAAYSVSTSLGHGHYGFWLALLVAPITVMILSLIIERGLLRFIYNRDHLTQMLLTYSLVLIAGDAVKIIWGSEYKSINIPEGLRGSISIWGASLPLYNAFLLLIGPLVALGLWLFLSKTHLGKICRATATDREMVDILGINSTRVFALVFALGGWLAGLGGTLIAPTTTVSMGMDANILIYAFLIVVIGGLGNIWGTLISSIIIGMGEAIGVLLIPSVSIILPYMIAGILLIFRPSGLLKSVW</sequence>
<evidence type="ECO:0000256" key="4">
    <source>
        <dbReference type="ARBA" id="ARBA00022692"/>
    </source>
</evidence>
<evidence type="ECO:0000256" key="9">
    <source>
        <dbReference type="SAM" id="Phobius"/>
    </source>
</evidence>
<keyword evidence="7 9" id="KW-0472">Membrane</keyword>
<dbReference type="AlphaFoldDB" id="A0A0J1ILA0"/>
<dbReference type="Proteomes" id="UP000036356">
    <property type="component" value="Unassembled WGS sequence"/>
</dbReference>
<dbReference type="PANTHER" id="PTHR11795">
    <property type="entry name" value="BRANCHED-CHAIN AMINO ACID TRANSPORT SYSTEM PERMEASE PROTEIN LIVH"/>
    <property type="match status" value="1"/>
</dbReference>
<feature type="transmembrane region" description="Helical" evidence="9">
    <location>
        <begin position="227"/>
        <end position="247"/>
    </location>
</feature>
<gene>
    <name evidence="10" type="primary">livH_5</name>
    <name evidence="10" type="ORF">DEAC_c26030</name>
</gene>
<feature type="transmembrane region" description="Helical" evidence="9">
    <location>
        <begin position="66"/>
        <end position="89"/>
    </location>
</feature>
<dbReference type="PANTHER" id="PTHR11795:SF442">
    <property type="entry name" value="ABC TRANSPORTER ATP-BINDING PROTEIN"/>
    <property type="match status" value="1"/>
</dbReference>
<dbReference type="Pfam" id="PF02653">
    <property type="entry name" value="BPD_transp_2"/>
    <property type="match status" value="1"/>
</dbReference>
<proteinExistence type="inferred from homology"/>
<keyword evidence="2" id="KW-0813">Transport</keyword>
<feature type="transmembrane region" description="Helical" evidence="9">
    <location>
        <begin position="17"/>
        <end position="36"/>
    </location>
</feature>
<name>A0A0J1ILA0_9FIRM</name>
<reference evidence="10 11" key="1">
    <citation type="submission" date="2015-06" db="EMBL/GenBank/DDBJ databases">
        <title>Draft genome of the moderately acidophilic sulfate reducer Candidatus Desulfosporosinus acididurans strain M1.</title>
        <authorList>
            <person name="Poehlein A."/>
            <person name="Petzsch P."/>
            <person name="Johnson B.D."/>
            <person name="Schloemann M."/>
            <person name="Daniel R."/>
            <person name="Muehling M."/>
        </authorList>
    </citation>
    <scope>NUCLEOTIDE SEQUENCE [LARGE SCALE GENOMIC DNA]</scope>
    <source>
        <strain evidence="10 11">M1</strain>
    </source>
</reference>
<comment type="caution">
    <text evidence="10">The sequence shown here is derived from an EMBL/GenBank/DDBJ whole genome shotgun (WGS) entry which is preliminary data.</text>
</comment>
<evidence type="ECO:0000256" key="7">
    <source>
        <dbReference type="ARBA" id="ARBA00023136"/>
    </source>
</evidence>
<comment type="subcellular location">
    <subcellularLocation>
        <location evidence="1">Cell membrane</location>
        <topology evidence="1">Multi-pass membrane protein</topology>
    </subcellularLocation>
</comment>
<keyword evidence="5" id="KW-0029">Amino-acid transport</keyword>
<feature type="transmembrane region" description="Helical" evidence="9">
    <location>
        <begin position="43"/>
        <end position="60"/>
    </location>
</feature>
<dbReference type="GO" id="GO:0006865">
    <property type="term" value="P:amino acid transport"/>
    <property type="evidence" value="ECO:0007669"/>
    <property type="project" value="UniProtKB-KW"/>
</dbReference>
<evidence type="ECO:0000313" key="10">
    <source>
        <dbReference type="EMBL" id="KLU65466.1"/>
    </source>
</evidence>
<keyword evidence="11" id="KW-1185">Reference proteome</keyword>
<protein>
    <submittedName>
        <fullName evidence="10">High-affinity branched-chain amino acid transport system permease protein LivH</fullName>
    </submittedName>
</protein>
<keyword evidence="4 9" id="KW-0812">Transmembrane</keyword>
<evidence type="ECO:0000313" key="11">
    <source>
        <dbReference type="Proteomes" id="UP000036356"/>
    </source>
</evidence>
<feature type="transmembrane region" description="Helical" evidence="9">
    <location>
        <begin position="101"/>
        <end position="119"/>
    </location>
</feature>
<dbReference type="PATRIC" id="fig|476652.3.peg.2723"/>
<evidence type="ECO:0000256" key="6">
    <source>
        <dbReference type="ARBA" id="ARBA00022989"/>
    </source>
</evidence>
<accession>A0A0J1ILA0</accession>
<dbReference type="CDD" id="cd06582">
    <property type="entry name" value="TM_PBP1_LivH_like"/>
    <property type="match status" value="1"/>
</dbReference>
<feature type="transmembrane region" description="Helical" evidence="9">
    <location>
        <begin position="186"/>
        <end position="207"/>
    </location>
</feature>
<dbReference type="InterPro" id="IPR001851">
    <property type="entry name" value="ABC_transp_permease"/>
</dbReference>
<dbReference type="GO" id="GO:0022857">
    <property type="term" value="F:transmembrane transporter activity"/>
    <property type="evidence" value="ECO:0007669"/>
    <property type="project" value="InterPro"/>
</dbReference>